<reference evidence="3 4" key="1">
    <citation type="submission" date="2016-12" db="EMBL/GenBank/DDBJ databases">
        <title>Genomic comparison of strains in the 'Actinomyces naeslundii' group.</title>
        <authorList>
            <person name="Mughal S.R."/>
            <person name="Do T."/>
            <person name="Gilbert S.C."/>
            <person name="Witherden E.A."/>
            <person name="Didelot X."/>
            <person name="Beighton D."/>
        </authorList>
    </citation>
    <scope>NUCLEOTIDE SEQUENCE [LARGE SCALE GENOMIC DNA]</scope>
    <source>
        <strain evidence="3 4">S64C</strain>
    </source>
</reference>
<evidence type="ECO:0000259" key="2">
    <source>
        <dbReference type="Pfam" id="PF13304"/>
    </source>
</evidence>
<sequence>MKITHISANNWRNFKTIDFDLERRLFIVGPNAAGKSNLLDLFRFLGDVAAPGGGLTSAISSRGGLSKVRSLFSRNFRKGRLIIDVDLVDGDTSWRYRLSIKGESGGLNRPIVDEELVEKNRNIILRRPNSVDNSDKERLTQTHLEQIAANQDFREIADYFSKVQYFHLVPQIIRDPGRINATPQDPFGRDFIAQMNATPKRTRDAWMRRMQRALQAAVPEFESLEIEVDPSGTPHLKAGYRNWRSTPSTQYETDFSDGTLRLIGLLWTIIKAPSNAGVLLLEEPELSLNSAIVKVLPSMFAMAQRSNDLQIVLSTHAPELLDEEGINPKEILVLQVTDDGTTANLLSSISSAIEDIEIGLPVSDAINGLIAPEELQGLVNSSGR</sequence>
<dbReference type="InterPro" id="IPR027417">
    <property type="entry name" value="P-loop_NTPase"/>
</dbReference>
<dbReference type="InterPro" id="IPR003959">
    <property type="entry name" value="ATPase_AAA_core"/>
</dbReference>
<dbReference type="GO" id="GO:0000731">
    <property type="term" value="P:DNA synthesis involved in DNA repair"/>
    <property type="evidence" value="ECO:0007669"/>
    <property type="project" value="TreeGrafter"/>
</dbReference>
<dbReference type="PANTHER" id="PTHR32182:SF22">
    <property type="entry name" value="ATP-DEPENDENT ENDONUCLEASE, OLD FAMILY-RELATED"/>
    <property type="match status" value="1"/>
</dbReference>
<dbReference type="SUPFAM" id="SSF52540">
    <property type="entry name" value="P-loop containing nucleoside triphosphate hydrolases"/>
    <property type="match status" value="1"/>
</dbReference>
<dbReference type="RefSeq" id="WP_075248790.1">
    <property type="nucleotide sequence ID" value="NZ_MSGO01000014.1"/>
</dbReference>
<dbReference type="GO" id="GO:0016887">
    <property type="term" value="F:ATP hydrolysis activity"/>
    <property type="evidence" value="ECO:0007669"/>
    <property type="project" value="InterPro"/>
</dbReference>
<keyword evidence="1" id="KW-0742">SOS response</keyword>
<organism evidence="3 4">
    <name type="scientific">Actinomyces oris</name>
    <dbReference type="NCBI Taxonomy" id="544580"/>
    <lineage>
        <taxon>Bacteria</taxon>
        <taxon>Bacillati</taxon>
        <taxon>Actinomycetota</taxon>
        <taxon>Actinomycetes</taxon>
        <taxon>Actinomycetales</taxon>
        <taxon>Actinomycetaceae</taxon>
        <taxon>Actinomyces</taxon>
    </lineage>
</organism>
<comment type="caution">
    <text evidence="3">The sequence shown here is derived from an EMBL/GenBank/DDBJ whole genome shotgun (WGS) entry which is preliminary data.</text>
</comment>
<dbReference type="GO" id="GO:0009432">
    <property type="term" value="P:SOS response"/>
    <property type="evidence" value="ECO:0007669"/>
    <property type="project" value="UniProtKB-KW"/>
</dbReference>
<dbReference type="EMBL" id="MSGO01000014">
    <property type="protein sequence ID" value="OLL15250.1"/>
    <property type="molecule type" value="Genomic_DNA"/>
</dbReference>
<keyword evidence="1" id="KW-0227">DNA damage</keyword>
<accession>A0A1Q8I2E5</accession>
<dbReference type="PANTHER" id="PTHR32182">
    <property type="entry name" value="DNA REPLICATION AND REPAIR PROTEIN RECF"/>
    <property type="match status" value="1"/>
</dbReference>
<dbReference type="Pfam" id="PF13304">
    <property type="entry name" value="AAA_21"/>
    <property type="match status" value="1"/>
</dbReference>
<evidence type="ECO:0000313" key="4">
    <source>
        <dbReference type="Proteomes" id="UP000185736"/>
    </source>
</evidence>
<proteinExistence type="predicted"/>
<dbReference type="AlphaFoldDB" id="A0A1Q8I2E5"/>
<dbReference type="InterPro" id="IPR014555">
    <property type="entry name" value="RecF-like"/>
</dbReference>
<dbReference type="GO" id="GO:0006302">
    <property type="term" value="P:double-strand break repair"/>
    <property type="evidence" value="ECO:0007669"/>
    <property type="project" value="TreeGrafter"/>
</dbReference>
<dbReference type="GO" id="GO:0005524">
    <property type="term" value="F:ATP binding"/>
    <property type="evidence" value="ECO:0007669"/>
    <property type="project" value="InterPro"/>
</dbReference>
<feature type="domain" description="ATPase AAA-type core" evidence="2">
    <location>
        <begin position="26"/>
        <end position="322"/>
    </location>
</feature>
<gene>
    <name evidence="3" type="ORF">BKH32_04330</name>
</gene>
<evidence type="ECO:0000256" key="1">
    <source>
        <dbReference type="ARBA" id="ARBA00023236"/>
    </source>
</evidence>
<dbReference type="Gene3D" id="3.40.50.300">
    <property type="entry name" value="P-loop containing nucleotide triphosphate hydrolases"/>
    <property type="match status" value="1"/>
</dbReference>
<name>A0A1Q8I2E5_9ACTO</name>
<protein>
    <submittedName>
        <fullName evidence="3">Chromosome segregation protein SMC</fullName>
    </submittedName>
</protein>
<dbReference type="PIRSF" id="PIRSF029347">
    <property type="entry name" value="RecF"/>
    <property type="match status" value="1"/>
</dbReference>
<evidence type="ECO:0000313" key="3">
    <source>
        <dbReference type="EMBL" id="OLL15250.1"/>
    </source>
</evidence>
<dbReference type="Proteomes" id="UP000185736">
    <property type="component" value="Unassembled WGS sequence"/>
</dbReference>